<keyword evidence="2" id="KW-1185">Reference proteome</keyword>
<dbReference type="InterPro" id="IPR045499">
    <property type="entry name" value="DUF6492"/>
</dbReference>
<proteinExistence type="predicted"/>
<accession>A0ABS6WPV5</accession>
<dbReference type="EMBL" id="JAHWQX010000003">
    <property type="protein sequence ID" value="MBW3097999.1"/>
    <property type="molecule type" value="Genomic_DNA"/>
</dbReference>
<reference evidence="1" key="1">
    <citation type="submission" date="2021-07" db="EMBL/GenBank/DDBJ databases">
        <title>Pseudohoeflea marina sp. nov. a polyhydroxyalcanoate-producing bacterium.</title>
        <authorList>
            <person name="Zheng W."/>
            <person name="Yu S."/>
            <person name="Huang Y."/>
        </authorList>
    </citation>
    <scope>NUCLEOTIDE SEQUENCE</scope>
    <source>
        <strain evidence="1">DP4N28-3</strain>
    </source>
</reference>
<protein>
    <submittedName>
        <fullName evidence="1">Uncharacterized protein</fullName>
    </submittedName>
</protein>
<dbReference type="Proteomes" id="UP001430804">
    <property type="component" value="Unassembled WGS sequence"/>
</dbReference>
<name>A0ABS6WPV5_9HYPH</name>
<sequence>MRTAILTPSYVGDFDRCKLMCETVDRFFTGDWHHYILVERNDIALFSQLAGPRRTILGEDALFPAWLRSYPDPLARGRRRIWLSPFSRPLRGWHAQQLRLLAMARHVDADAFLTIDSDSLVVRPYDPASLWTDGDLRFYRVDNAATTAASGHLAWIAHAGNLLGLPRRPDPAHDYVSTFLPWRVDTTRALLDHIEKTTGKSWLRAVTSSRDISECMIYGRYVDEVLDGAGHRRTDKSLAHVLWTREAFPETAEGLADFTRGIAGHHVGICIQSFVDHPIEDVRRLAATFYEDDGAQGRAAVS</sequence>
<dbReference type="RefSeq" id="WP_219201944.1">
    <property type="nucleotide sequence ID" value="NZ_JAHWQX010000003.1"/>
</dbReference>
<evidence type="ECO:0000313" key="2">
    <source>
        <dbReference type="Proteomes" id="UP001430804"/>
    </source>
</evidence>
<comment type="caution">
    <text evidence="1">The sequence shown here is derived from an EMBL/GenBank/DDBJ whole genome shotgun (WGS) entry which is preliminary data.</text>
</comment>
<gene>
    <name evidence="1" type="ORF">KY465_11970</name>
</gene>
<evidence type="ECO:0000313" key="1">
    <source>
        <dbReference type="EMBL" id="MBW3097999.1"/>
    </source>
</evidence>
<dbReference type="Pfam" id="PF20102">
    <property type="entry name" value="DUF6492"/>
    <property type="match status" value="1"/>
</dbReference>
<organism evidence="1 2">
    <name type="scientific">Pseudohoeflea coraliihabitans</name>
    <dbReference type="NCBI Taxonomy" id="2860393"/>
    <lineage>
        <taxon>Bacteria</taxon>
        <taxon>Pseudomonadati</taxon>
        <taxon>Pseudomonadota</taxon>
        <taxon>Alphaproteobacteria</taxon>
        <taxon>Hyphomicrobiales</taxon>
        <taxon>Rhizobiaceae</taxon>
        <taxon>Pseudohoeflea</taxon>
    </lineage>
</organism>